<proteinExistence type="predicted"/>
<name>A0A381UE62_9ZZZZ</name>
<accession>A0A381UE62</accession>
<sequence>MVNRRHKKLLSQFALAAAVSFSVSAIQAGDTIKIGGMAPLSSPGSYQQGPELVLGLEWAVADVNATGGVLGKQVELIVEDTQGRPPTGATVVEKLITKDKVVAAAGEYHSSVCKAEIEVFHQHGIPFVIGSCWSDSLTAAGYDEIFRTSVYSSKLAENMVAVMAANGIKKAASLVEDTDYGIGIAKNIENAIKKLNVDIDFQYEVVEKTSKDFVPILLKYKTQVKPEVLIVAVTQPGGFLILKQAHEIRFAPSKETLYLDGTCTAQNDKVFWEAVKDAGNYVLMSCPYSPSVKLTELGEKIKQRYIDKFDRQPNYLPLQGYDAMISLLTAIKNAGSTDSKAIIKALQALKIPGTRGDIEFSQEDGVWHHQWKAVPTFIFQYTEVGQSAGDAAVLFPKQFATAGIARP</sequence>
<feature type="domain" description="Leucine-binding protein" evidence="2">
    <location>
        <begin position="31"/>
        <end position="372"/>
    </location>
</feature>
<protein>
    <recommendedName>
        <fullName evidence="2">Leucine-binding protein domain-containing protein</fullName>
    </recommendedName>
</protein>
<organism evidence="3">
    <name type="scientific">marine metagenome</name>
    <dbReference type="NCBI Taxonomy" id="408172"/>
    <lineage>
        <taxon>unclassified sequences</taxon>
        <taxon>metagenomes</taxon>
        <taxon>ecological metagenomes</taxon>
    </lineage>
</organism>
<gene>
    <name evidence="3" type="ORF">METZ01_LOCUS79366</name>
</gene>
<evidence type="ECO:0000313" key="3">
    <source>
        <dbReference type="EMBL" id="SVA26512.1"/>
    </source>
</evidence>
<evidence type="ECO:0000259" key="2">
    <source>
        <dbReference type="Pfam" id="PF13458"/>
    </source>
</evidence>
<dbReference type="PANTHER" id="PTHR30483">
    <property type="entry name" value="LEUCINE-SPECIFIC-BINDING PROTEIN"/>
    <property type="match status" value="1"/>
</dbReference>
<dbReference type="CDD" id="cd06345">
    <property type="entry name" value="PBP1_ABC_ligand_binding-like"/>
    <property type="match status" value="1"/>
</dbReference>
<dbReference type="SUPFAM" id="SSF53822">
    <property type="entry name" value="Periplasmic binding protein-like I"/>
    <property type="match status" value="1"/>
</dbReference>
<dbReference type="InterPro" id="IPR028081">
    <property type="entry name" value="Leu-bd"/>
</dbReference>
<dbReference type="InterPro" id="IPR028082">
    <property type="entry name" value="Peripla_BP_I"/>
</dbReference>
<dbReference type="AlphaFoldDB" id="A0A381UE62"/>
<dbReference type="PANTHER" id="PTHR30483:SF6">
    <property type="entry name" value="PERIPLASMIC BINDING PROTEIN OF ABC TRANSPORTER FOR NATURAL AMINO ACIDS"/>
    <property type="match status" value="1"/>
</dbReference>
<evidence type="ECO:0000256" key="1">
    <source>
        <dbReference type="ARBA" id="ARBA00022729"/>
    </source>
</evidence>
<dbReference type="Pfam" id="PF13458">
    <property type="entry name" value="Peripla_BP_6"/>
    <property type="match status" value="1"/>
</dbReference>
<reference evidence="3" key="1">
    <citation type="submission" date="2018-05" db="EMBL/GenBank/DDBJ databases">
        <authorList>
            <person name="Lanie J.A."/>
            <person name="Ng W.-L."/>
            <person name="Kazmierczak K.M."/>
            <person name="Andrzejewski T.M."/>
            <person name="Davidsen T.M."/>
            <person name="Wayne K.J."/>
            <person name="Tettelin H."/>
            <person name="Glass J.I."/>
            <person name="Rusch D."/>
            <person name="Podicherti R."/>
            <person name="Tsui H.-C.T."/>
            <person name="Winkler M.E."/>
        </authorList>
    </citation>
    <scope>NUCLEOTIDE SEQUENCE</scope>
</reference>
<dbReference type="Gene3D" id="3.40.50.2300">
    <property type="match status" value="2"/>
</dbReference>
<dbReference type="InterPro" id="IPR051010">
    <property type="entry name" value="BCAA_transport"/>
</dbReference>
<dbReference type="EMBL" id="UINC01006268">
    <property type="protein sequence ID" value="SVA26512.1"/>
    <property type="molecule type" value="Genomic_DNA"/>
</dbReference>
<keyword evidence="1" id="KW-0732">Signal</keyword>